<dbReference type="SUPFAM" id="SSF161266">
    <property type="entry name" value="Gam-like"/>
    <property type="match status" value="1"/>
</dbReference>
<evidence type="ECO:0000313" key="2">
    <source>
        <dbReference type="EMBL" id="UEL48103.1"/>
    </source>
</evidence>
<organism evidence="2 3">
    <name type="scientific">Terrisporobacter hibernicus</name>
    <dbReference type="NCBI Taxonomy" id="2813371"/>
    <lineage>
        <taxon>Bacteria</taxon>
        <taxon>Bacillati</taxon>
        <taxon>Bacillota</taxon>
        <taxon>Clostridia</taxon>
        <taxon>Peptostreptococcales</taxon>
        <taxon>Peptostreptococcaceae</taxon>
        <taxon>Terrisporobacter</taxon>
    </lineage>
</organism>
<feature type="coiled-coil region" evidence="1">
    <location>
        <begin position="55"/>
        <end position="92"/>
    </location>
</feature>
<dbReference type="Proteomes" id="UP001198983">
    <property type="component" value="Chromosome"/>
</dbReference>
<dbReference type="EMBL" id="CP081135">
    <property type="protein sequence ID" value="UEL48103.1"/>
    <property type="molecule type" value="Genomic_DNA"/>
</dbReference>
<keyword evidence="3" id="KW-1185">Reference proteome</keyword>
<dbReference type="InterPro" id="IPR008840">
    <property type="entry name" value="Sipho_Gp157"/>
</dbReference>
<dbReference type="KEGG" id="tem:JW646_01235"/>
<name>A0AAX2ZFI6_9FIRM</name>
<proteinExistence type="predicted"/>
<reference evidence="2 3" key="1">
    <citation type="journal article" date="2023" name="Int. J. Syst. Evol. Microbiol.">
        <title>Terrisporobacter hibernicus sp. nov., isolated from bovine faeces in Northern Ireland.</title>
        <authorList>
            <person name="Mitchell M."/>
            <person name="Nguyen S.V."/>
            <person name="Connor M."/>
            <person name="Fairley D.J."/>
            <person name="Donoghue O."/>
            <person name="Marshall H."/>
            <person name="Koolman L."/>
            <person name="McMullan G."/>
            <person name="Schaffer K.E."/>
            <person name="McGrath J.W."/>
            <person name="Fanning S."/>
        </authorList>
    </citation>
    <scope>NUCLEOTIDE SEQUENCE [LARGE SCALE GENOMIC DNA]</scope>
    <source>
        <strain evidence="2 3">MCA3</strain>
    </source>
</reference>
<dbReference type="AlphaFoldDB" id="A0AAX2ZFI6"/>
<protein>
    <submittedName>
        <fullName evidence="2">Siphovirus Gp157 family protein</fullName>
    </submittedName>
</protein>
<dbReference type="RefSeq" id="WP_228416282.1">
    <property type="nucleotide sequence ID" value="NZ_CP081135.1"/>
</dbReference>
<evidence type="ECO:0000256" key="1">
    <source>
        <dbReference type="SAM" id="Coils"/>
    </source>
</evidence>
<accession>A0AAX2ZFI6</accession>
<keyword evidence="1" id="KW-0175">Coiled coil</keyword>
<sequence length="174" mass="19467">MASLYQLTSNFLEVDNLIEEYLQAGEEDLADNLVKANQIIAKEIENKSVGFIYIFRNMDSQVDAIDAEIKRLQELKKQVKAKDDRLKTMLKNSMEALGATKIETDLGKISIRNNPGSLKIDDMDLIPNIYKEEVVTTTVKVDSNLIKKQIKAGIDIEGCHIEAGTSLIVPKAKK</sequence>
<evidence type="ECO:0000313" key="3">
    <source>
        <dbReference type="Proteomes" id="UP001198983"/>
    </source>
</evidence>
<dbReference type="Pfam" id="PF05565">
    <property type="entry name" value="Sipho_Gp157"/>
    <property type="match status" value="1"/>
</dbReference>
<gene>
    <name evidence="2" type="ORF">JW646_01235</name>
</gene>